<dbReference type="Proteomes" id="UP000186922">
    <property type="component" value="Unassembled WGS sequence"/>
</dbReference>
<dbReference type="AlphaFoldDB" id="A0A1D1VJW5"/>
<organism evidence="1 2">
    <name type="scientific">Ramazzottius varieornatus</name>
    <name type="common">Water bear</name>
    <name type="synonym">Tardigrade</name>
    <dbReference type="NCBI Taxonomy" id="947166"/>
    <lineage>
        <taxon>Eukaryota</taxon>
        <taxon>Metazoa</taxon>
        <taxon>Ecdysozoa</taxon>
        <taxon>Tardigrada</taxon>
        <taxon>Eutardigrada</taxon>
        <taxon>Parachela</taxon>
        <taxon>Hypsibioidea</taxon>
        <taxon>Ramazzottiidae</taxon>
        <taxon>Ramazzottius</taxon>
    </lineage>
</organism>
<protein>
    <submittedName>
        <fullName evidence="1">Uncharacterized protein</fullName>
    </submittedName>
</protein>
<reference evidence="1 2" key="1">
    <citation type="journal article" date="2016" name="Nat. Commun.">
        <title>Extremotolerant tardigrade genome and improved radiotolerance of human cultured cells by tardigrade-unique protein.</title>
        <authorList>
            <person name="Hashimoto T."/>
            <person name="Horikawa D.D."/>
            <person name="Saito Y."/>
            <person name="Kuwahara H."/>
            <person name="Kozuka-Hata H."/>
            <person name="Shin-I T."/>
            <person name="Minakuchi Y."/>
            <person name="Ohishi K."/>
            <person name="Motoyama A."/>
            <person name="Aizu T."/>
            <person name="Enomoto A."/>
            <person name="Kondo K."/>
            <person name="Tanaka S."/>
            <person name="Hara Y."/>
            <person name="Koshikawa S."/>
            <person name="Sagara H."/>
            <person name="Miura T."/>
            <person name="Yokobori S."/>
            <person name="Miyagawa K."/>
            <person name="Suzuki Y."/>
            <person name="Kubo T."/>
            <person name="Oyama M."/>
            <person name="Kohara Y."/>
            <person name="Fujiyama A."/>
            <person name="Arakawa K."/>
            <person name="Katayama T."/>
            <person name="Toyoda A."/>
            <person name="Kunieda T."/>
        </authorList>
    </citation>
    <scope>NUCLEOTIDE SEQUENCE [LARGE SCALE GENOMIC DNA]</scope>
    <source>
        <strain evidence="1 2">YOKOZUNA-1</strain>
    </source>
</reference>
<evidence type="ECO:0000313" key="2">
    <source>
        <dbReference type="Proteomes" id="UP000186922"/>
    </source>
</evidence>
<evidence type="ECO:0000313" key="1">
    <source>
        <dbReference type="EMBL" id="GAV00403.1"/>
    </source>
</evidence>
<keyword evidence="2" id="KW-1185">Reference proteome</keyword>
<comment type="caution">
    <text evidence="1">The sequence shown here is derived from an EMBL/GenBank/DDBJ whole genome shotgun (WGS) entry which is preliminary data.</text>
</comment>
<gene>
    <name evidence="1" type="primary">RvY_11255-1</name>
    <name evidence="1" type="synonym">RvY_11255.1</name>
    <name evidence="1" type="ORF">RvY_11255</name>
</gene>
<dbReference type="EMBL" id="BDGG01000006">
    <property type="protein sequence ID" value="GAV00403.1"/>
    <property type="molecule type" value="Genomic_DNA"/>
</dbReference>
<proteinExistence type="predicted"/>
<sequence>MKLYRWTKFTLVCDENKKEPITFILDIFCLTVQQSFRLKVMRSGDINMLVVKFDSSRNETIRPMLEKCIGYSSSTSVSFSAFANSNQDYIRLLDLGHLFSHCACNESGGLQSGHGTSKFIIP</sequence>
<name>A0A1D1VJW5_RAMVA</name>
<accession>A0A1D1VJW5</accession>